<feature type="transmembrane region" description="Helical" evidence="11">
    <location>
        <begin position="52"/>
        <end position="72"/>
    </location>
</feature>
<feature type="transmembrane region" description="Helical" evidence="11">
    <location>
        <begin position="747"/>
        <end position="766"/>
    </location>
</feature>
<evidence type="ECO:0000313" key="14">
    <source>
        <dbReference type="RefSeq" id="XP_015518271.2"/>
    </source>
</evidence>
<evidence type="ECO:0000256" key="7">
    <source>
        <dbReference type="ARBA" id="ARBA00023136"/>
    </source>
</evidence>
<feature type="transmembrane region" description="Helical" evidence="11">
    <location>
        <begin position="92"/>
        <end position="109"/>
    </location>
</feature>
<feature type="domain" description="G-protein coupled receptors family 1 profile" evidence="12">
    <location>
        <begin position="31"/>
        <end position="764"/>
    </location>
</feature>
<dbReference type="RefSeq" id="XP_015518271.2">
    <property type="nucleotide sequence ID" value="XM_015662785.2"/>
</dbReference>
<keyword evidence="7 11" id="KW-0472">Membrane</keyword>
<evidence type="ECO:0000256" key="6">
    <source>
        <dbReference type="ARBA" id="ARBA00023040"/>
    </source>
</evidence>
<dbReference type="Proteomes" id="UP000829291">
    <property type="component" value="Chromosome 3"/>
</dbReference>
<feature type="compositionally biased region" description="Acidic residues" evidence="10">
    <location>
        <begin position="456"/>
        <end position="466"/>
    </location>
</feature>
<dbReference type="FunCoup" id="A0A6J0BTV0">
    <property type="interactions" value="70"/>
</dbReference>
<evidence type="ECO:0000256" key="4">
    <source>
        <dbReference type="ARBA" id="ARBA00022692"/>
    </source>
</evidence>
<comment type="subcellular location">
    <subcellularLocation>
        <location evidence="1">Cell membrane</location>
        <topology evidence="1">Multi-pass membrane protein</topology>
    </subcellularLocation>
</comment>
<evidence type="ECO:0000256" key="8">
    <source>
        <dbReference type="ARBA" id="ARBA00023170"/>
    </source>
</evidence>
<accession>A0A6J0BTV0</accession>
<dbReference type="CDD" id="cd00637">
    <property type="entry name" value="7tm_classA_rhodopsin-like"/>
    <property type="match status" value="1"/>
</dbReference>
<evidence type="ECO:0000313" key="13">
    <source>
        <dbReference type="Proteomes" id="UP000829291"/>
    </source>
</evidence>
<feature type="transmembrane region" description="Helical" evidence="11">
    <location>
        <begin position="12"/>
        <end position="40"/>
    </location>
</feature>
<comment type="similarity">
    <text evidence="2">Belongs to the G-protein coupled receptor 1 family.</text>
</comment>
<dbReference type="OrthoDB" id="5980076at2759"/>
<organism evidence="14">
    <name type="scientific">Neodiprion lecontei</name>
    <name type="common">Redheaded pine sawfly</name>
    <dbReference type="NCBI Taxonomy" id="441921"/>
    <lineage>
        <taxon>Eukaryota</taxon>
        <taxon>Metazoa</taxon>
        <taxon>Ecdysozoa</taxon>
        <taxon>Arthropoda</taxon>
        <taxon>Hexapoda</taxon>
        <taxon>Insecta</taxon>
        <taxon>Pterygota</taxon>
        <taxon>Neoptera</taxon>
        <taxon>Endopterygota</taxon>
        <taxon>Hymenoptera</taxon>
        <taxon>Tenthredinoidea</taxon>
        <taxon>Diprionidae</taxon>
        <taxon>Diprioninae</taxon>
        <taxon>Neodiprion</taxon>
    </lineage>
</organism>
<sequence>MDGGAPESSEGGGWWITMVLWTIVLFGSFLLNGTLLFAFLKRPGLRTISNRFVMNLIASNLLTCVILTPLLMLDTPPTDSFGSSLCSVSEGAGAFVTASSILSVLLIAIDQYFAVVDPLRYRTRIDKLKCGVLIVSVWLVSVLLALLAAFNPHPHSLWLACLSDHRLVVEPRLDMSLASTISIGNGTEKYDFKSEVKVTESNGSSVIEENVRLTENSTMFLDETFRESFEDTNNTMLGNETLDYVTYGLAYATFYTLFVYLMPFVGVCWMYVSIYSAAHKNSERARRTGSGPMLSSPSFCEEYGNVRHDFSTDDFRRIPKISSLSSIDESIETSPSHILRGRSEMMLCSSAIAEEPSSGVVFTVGLQKVDVSPKKPAKTMDATKEISKVPISALRAEFLTKKEDNRLADDNIVRSKFRDRPDNRRKSSHDILCQEILRKNLDRLKIPEDSSGESSANEEEDQDEEEMLKFSKNRRLEDIEVAECHNTFEDRSESNRIPLILDTELSTASNRPNKFKEFGDSDRVEPDISVSTSQQQQQLQLSEVLASPDIHSNVNAASSKMMDTVQSSSSSDSKMTCSGILSRAALEIHNAKSRLQNSLHTNGKSAINARYLNGGYHRPDGAMDQPEDILHKSLSGHNFLEAESSLLGSSANGGAAPTVTITPPHKIPLHRVSSVKSTSSYINSLKYRISNASVFRYREETRAARISALVIVMGLICWTPYVVLLIVRNIEPLRLTGADQIPHNYDVMALSFLILAAYVSPLLFGYRSRRVKRELRKVFCPKRELSYKNNRSLMAKKVLKRRPSSNLSHVEMDTKYNIFSCVYGRNRWPKDKVQFMQVPETAFAVETCRSSFSSGASTQISTTSTEES</sequence>
<keyword evidence="6" id="KW-0297">G-protein coupled receptor</keyword>
<evidence type="ECO:0000259" key="12">
    <source>
        <dbReference type="PROSITE" id="PS50262"/>
    </source>
</evidence>
<dbReference type="InParanoid" id="A0A6J0BTV0"/>
<dbReference type="Gene3D" id="1.20.1070.10">
    <property type="entry name" value="Rhodopsin 7-helix transmembrane proteins"/>
    <property type="match status" value="2"/>
</dbReference>
<protein>
    <submittedName>
        <fullName evidence="14">Uncharacterized protein LOC107223176</fullName>
    </submittedName>
</protein>
<name>A0A6J0BTV0_NEOLC</name>
<evidence type="ECO:0000256" key="3">
    <source>
        <dbReference type="ARBA" id="ARBA00022475"/>
    </source>
</evidence>
<evidence type="ECO:0000256" key="9">
    <source>
        <dbReference type="ARBA" id="ARBA00023224"/>
    </source>
</evidence>
<dbReference type="GO" id="GO:0004930">
    <property type="term" value="F:G protein-coupled receptor activity"/>
    <property type="evidence" value="ECO:0007669"/>
    <property type="project" value="UniProtKB-KW"/>
</dbReference>
<keyword evidence="5 11" id="KW-1133">Transmembrane helix</keyword>
<keyword evidence="4 11" id="KW-0812">Transmembrane</keyword>
<dbReference type="KEGG" id="nlo:107223176"/>
<dbReference type="PANTHER" id="PTHR22752">
    <property type="entry name" value="G PROTEIN-COUPLED RECEPTOR"/>
    <property type="match status" value="1"/>
</dbReference>
<dbReference type="PRINTS" id="PR00237">
    <property type="entry name" value="GPCRRHODOPSN"/>
</dbReference>
<feature type="region of interest" description="Disordered" evidence="10">
    <location>
        <begin position="444"/>
        <end position="467"/>
    </location>
</feature>
<dbReference type="SUPFAM" id="SSF81321">
    <property type="entry name" value="Family A G protein-coupled receptor-like"/>
    <property type="match status" value="1"/>
</dbReference>
<evidence type="ECO:0000256" key="11">
    <source>
        <dbReference type="SAM" id="Phobius"/>
    </source>
</evidence>
<keyword evidence="13" id="KW-1185">Reference proteome</keyword>
<dbReference type="Pfam" id="PF00001">
    <property type="entry name" value="7tm_1"/>
    <property type="match status" value="1"/>
</dbReference>
<dbReference type="InterPro" id="IPR017452">
    <property type="entry name" value="GPCR_Rhodpsn_7TM"/>
</dbReference>
<proteinExistence type="inferred from homology"/>
<feature type="transmembrane region" description="Helical" evidence="11">
    <location>
        <begin position="706"/>
        <end position="727"/>
    </location>
</feature>
<feature type="transmembrane region" description="Helical" evidence="11">
    <location>
        <begin position="257"/>
        <end position="278"/>
    </location>
</feature>
<reference evidence="14" key="1">
    <citation type="submission" date="2025-08" db="UniProtKB">
        <authorList>
            <consortium name="RefSeq"/>
        </authorList>
    </citation>
    <scope>IDENTIFICATION</scope>
    <source>
        <tissue evidence="14">Thorax and Abdomen</tissue>
    </source>
</reference>
<feature type="transmembrane region" description="Helical" evidence="11">
    <location>
        <begin position="130"/>
        <end position="150"/>
    </location>
</feature>
<dbReference type="GO" id="GO:0005886">
    <property type="term" value="C:plasma membrane"/>
    <property type="evidence" value="ECO:0007669"/>
    <property type="project" value="UniProtKB-SubCell"/>
</dbReference>
<evidence type="ECO:0000256" key="2">
    <source>
        <dbReference type="ARBA" id="ARBA00010663"/>
    </source>
</evidence>
<dbReference type="PROSITE" id="PS50262">
    <property type="entry name" value="G_PROTEIN_RECEP_F1_2"/>
    <property type="match status" value="1"/>
</dbReference>
<dbReference type="PANTHER" id="PTHR22752:SF1">
    <property type="entry name" value="G-PROTEIN COUPLED RECEPTOR 176"/>
    <property type="match status" value="1"/>
</dbReference>
<keyword evidence="8" id="KW-0675">Receptor</keyword>
<evidence type="ECO:0000256" key="10">
    <source>
        <dbReference type="SAM" id="MobiDB-lite"/>
    </source>
</evidence>
<keyword evidence="9" id="KW-0807">Transducer</keyword>
<evidence type="ECO:0000256" key="5">
    <source>
        <dbReference type="ARBA" id="ARBA00022989"/>
    </source>
</evidence>
<gene>
    <name evidence="14" type="primary">LOC107223176</name>
</gene>
<dbReference type="AlphaFoldDB" id="A0A6J0BTV0"/>
<keyword evidence="3" id="KW-1003">Cell membrane</keyword>
<dbReference type="InterPro" id="IPR000276">
    <property type="entry name" value="GPCR_Rhodpsn"/>
</dbReference>
<evidence type="ECO:0000256" key="1">
    <source>
        <dbReference type="ARBA" id="ARBA00004651"/>
    </source>
</evidence>
<dbReference type="GeneID" id="107223176"/>